<evidence type="ECO:0000313" key="1">
    <source>
        <dbReference type="EMBL" id="QBK84855.1"/>
    </source>
</evidence>
<proteinExistence type="predicted"/>
<sequence length="177" mass="21803">MSIPNFDKVYSAIKFKISKCGFETEIYEKSEIKDKKELFIILLYDYFNIKCNNKIINQEIYNIFNKYFDYEEYFDEYLYDCFLSIHFEDINGEELLNEYDIFNLRKYWNNLDKLLHDTEINIDNIINGVDYFGSKCCNRYKFQEDMLEDFDFTEFEKLYIKSPLFDLYNYELRLIKV</sequence>
<gene>
    <name evidence="1" type="ORF">LCDPAC02_00540</name>
</gene>
<accession>A0A481YPZ2</accession>
<protein>
    <submittedName>
        <fullName evidence="1">Uncharacterized protein</fullName>
    </submittedName>
</protein>
<organism evidence="1">
    <name type="scientific">Pithovirus LCDPAC02</name>
    <dbReference type="NCBI Taxonomy" id="2506601"/>
    <lineage>
        <taxon>Viruses</taxon>
        <taxon>Pithoviruses</taxon>
    </lineage>
</organism>
<dbReference type="EMBL" id="MK500299">
    <property type="protein sequence ID" value="QBK84855.1"/>
    <property type="molecule type" value="Genomic_DNA"/>
</dbReference>
<reference evidence="1" key="1">
    <citation type="journal article" date="2019" name="MBio">
        <title>Virus Genomes from Deep Sea Sediments Expand the Ocean Megavirome and Support Independent Origins of Viral Gigantism.</title>
        <authorList>
            <person name="Backstrom D."/>
            <person name="Yutin N."/>
            <person name="Jorgensen S.L."/>
            <person name="Dharamshi J."/>
            <person name="Homa F."/>
            <person name="Zaremba-Niedwiedzka K."/>
            <person name="Spang A."/>
            <person name="Wolf Y.I."/>
            <person name="Koonin E.V."/>
            <person name="Ettema T.J."/>
        </authorList>
    </citation>
    <scope>NUCLEOTIDE SEQUENCE</scope>
</reference>
<name>A0A481YPZ2_9VIRU</name>